<dbReference type="PIRSF" id="PIRSF004846">
    <property type="entry name" value="ModA"/>
    <property type="match status" value="1"/>
</dbReference>
<dbReference type="SUPFAM" id="SSF53850">
    <property type="entry name" value="Periplasmic binding protein-like II"/>
    <property type="match status" value="1"/>
</dbReference>
<evidence type="ECO:0000256" key="5">
    <source>
        <dbReference type="ARBA" id="ARBA00062515"/>
    </source>
</evidence>
<keyword evidence="9" id="KW-1185">Reference proteome</keyword>
<dbReference type="FunFam" id="3.40.190.10:FF:000035">
    <property type="entry name" value="Molybdate ABC transporter substrate-binding protein"/>
    <property type="match status" value="1"/>
</dbReference>
<feature type="signal peptide" evidence="7">
    <location>
        <begin position="1"/>
        <end position="19"/>
    </location>
</feature>
<feature type="binding site" evidence="6">
    <location>
        <position position="162"/>
    </location>
    <ligand>
        <name>molybdate</name>
        <dbReference type="ChEBI" id="CHEBI:36264"/>
    </ligand>
</feature>
<dbReference type="GO" id="GO:1901359">
    <property type="term" value="F:tungstate binding"/>
    <property type="evidence" value="ECO:0007669"/>
    <property type="project" value="UniProtKB-ARBA"/>
</dbReference>
<evidence type="ECO:0000313" key="9">
    <source>
        <dbReference type="Proteomes" id="UP000646579"/>
    </source>
</evidence>
<dbReference type="PANTHER" id="PTHR30632">
    <property type="entry name" value="MOLYBDATE-BINDING PERIPLASMIC PROTEIN"/>
    <property type="match status" value="1"/>
</dbReference>
<dbReference type="NCBIfam" id="TIGR01256">
    <property type="entry name" value="modA"/>
    <property type="match status" value="1"/>
</dbReference>
<dbReference type="EMBL" id="BMZE01000002">
    <property type="protein sequence ID" value="GHA26890.1"/>
    <property type="molecule type" value="Genomic_DNA"/>
</dbReference>
<dbReference type="Proteomes" id="UP000646579">
    <property type="component" value="Unassembled WGS sequence"/>
</dbReference>
<comment type="caution">
    <text evidence="8">The sequence shown here is derived from an EMBL/GenBank/DDBJ whole genome shotgun (WGS) entry which is preliminary data.</text>
</comment>
<dbReference type="AlphaFoldDB" id="A0A918S8B1"/>
<dbReference type="GO" id="GO:0015689">
    <property type="term" value="P:molybdate ion transport"/>
    <property type="evidence" value="ECO:0007669"/>
    <property type="project" value="InterPro"/>
</dbReference>
<dbReference type="InterPro" id="IPR050682">
    <property type="entry name" value="ModA/WtpA"/>
</dbReference>
<reference evidence="8" key="2">
    <citation type="submission" date="2020-09" db="EMBL/GenBank/DDBJ databases">
        <authorList>
            <person name="Sun Q."/>
            <person name="Kim S."/>
        </authorList>
    </citation>
    <scope>NUCLEOTIDE SEQUENCE</scope>
    <source>
        <strain evidence="8">KCTC 32437</strain>
    </source>
</reference>
<evidence type="ECO:0000256" key="7">
    <source>
        <dbReference type="SAM" id="SignalP"/>
    </source>
</evidence>
<dbReference type="GO" id="GO:0030973">
    <property type="term" value="F:molybdate ion binding"/>
    <property type="evidence" value="ECO:0007669"/>
    <property type="project" value="InterPro"/>
</dbReference>
<dbReference type="Pfam" id="PF13531">
    <property type="entry name" value="SBP_bac_11"/>
    <property type="match status" value="1"/>
</dbReference>
<protein>
    <submittedName>
        <fullName evidence="8">Molybdate ABC transporter substrate-binding protein</fullName>
    </submittedName>
</protein>
<dbReference type="InterPro" id="IPR005950">
    <property type="entry name" value="ModA"/>
</dbReference>
<keyword evidence="4 7" id="KW-0732">Signal</keyword>
<dbReference type="RefSeq" id="WP_189425852.1">
    <property type="nucleotide sequence ID" value="NZ_BMZE01000002.1"/>
</dbReference>
<evidence type="ECO:0000256" key="6">
    <source>
        <dbReference type="PIRSR" id="PIRSR004846-1"/>
    </source>
</evidence>
<sequence>MRAVLVVLACLAFVVPAHAGRVTVAVAANFTETAEELAALFSASTGHEVDLSFAATGQLYAQISQGAPFDVFLAADQVRAEQAIATGLAVEDSRFTYALGQLVLYSPEFDLGSGAEVLSGDFSHLAIADPEAAPYGMAAIETLKALGLETEMRPRLVFGASVTQALQFAESGNAELAFVAASQVRGAANRWVVPQDLYSPIAQDAVLLDIGADNPAALAFIDFLKGETAVRVIEDAGYRVP</sequence>
<keyword evidence="2 6" id="KW-0500">Molybdenum</keyword>
<dbReference type="Gene3D" id="3.40.190.10">
    <property type="entry name" value="Periplasmic binding protein-like II"/>
    <property type="match status" value="2"/>
</dbReference>
<dbReference type="CDD" id="cd13539">
    <property type="entry name" value="PBP2_AvModA"/>
    <property type="match status" value="1"/>
</dbReference>
<evidence type="ECO:0000256" key="2">
    <source>
        <dbReference type="ARBA" id="ARBA00022505"/>
    </source>
</evidence>
<name>A0A918S8B1_9HYPH</name>
<accession>A0A918S8B1</accession>
<dbReference type="GO" id="GO:0046872">
    <property type="term" value="F:metal ion binding"/>
    <property type="evidence" value="ECO:0007669"/>
    <property type="project" value="UniProtKB-KW"/>
</dbReference>
<dbReference type="InterPro" id="IPR044084">
    <property type="entry name" value="AvModA-like_subst-bd"/>
</dbReference>
<organism evidence="8 9">
    <name type="scientific">Devosia pacifica</name>
    <dbReference type="NCBI Taxonomy" id="1335967"/>
    <lineage>
        <taxon>Bacteria</taxon>
        <taxon>Pseudomonadati</taxon>
        <taxon>Pseudomonadota</taxon>
        <taxon>Alphaproteobacteria</taxon>
        <taxon>Hyphomicrobiales</taxon>
        <taxon>Devosiaceae</taxon>
        <taxon>Devosia</taxon>
    </lineage>
</organism>
<comment type="similarity">
    <text evidence="1">Belongs to the bacterial solute-binding protein ModA family.</text>
</comment>
<evidence type="ECO:0000256" key="1">
    <source>
        <dbReference type="ARBA" id="ARBA00009175"/>
    </source>
</evidence>
<dbReference type="PANTHER" id="PTHR30632:SF14">
    <property type="entry name" value="TUNGSTATE_MOLYBDATE_CHROMATE-BINDING PROTEIN MODA"/>
    <property type="match status" value="1"/>
</dbReference>
<reference evidence="8" key="1">
    <citation type="journal article" date="2014" name="Int. J. Syst. Evol. Microbiol.">
        <title>Complete genome sequence of Corynebacterium casei LMG S-19264T (=DSM 44701T), isolated from a smear-ripened cheese.</title>
        <authorList>
            <consortium name="US DOE Joint Genome Institute (JGI-PGF)"/>
            <person name="Walter F."/>
            <person name="Albersmeier A."/>
            <person name="Kalinowski J."/>
            <person name="Ruckert C."/>
        </authorList>
    </citation>
    <scope>NUCLEOTIDE SEQUENCE</scope>
    <source>
        <strain evidence="8">KCTC 32437</strain>
    </source>
</reference>
<evidence type="ECO:0000256" key="4">
    <source>
        <dbReference type="ARBA" id="ARBA00022729"/>
    </source>
</evidence>
<proteinExistence type="inferred from homology"/>
<keyword evidence="3 6" id="KW-0479">Metal-binding</keyword>
<feature type="chain" id="PRO_5037295140" evidence="7">
    <location>
        <begin position="20"/>
        <end position="241"/>
    </location>
</feature>
<feature type="binding site" evidence="6">
    <location>
        <position position="56"/>
    </location>
    <ligand>
        <name>molybdate</name>
        <dbReference type="ChEBI" id="CHEBI:36264"/>
    </ligand>
</feature>
<gene>
    <name evidence="8" type="primary">modA</name>
    <name evidence="8" type="ORF">GCM10007989_23380</name>
</gene>
<evidence type="ECO:0000256" key="3">
    <source>
        <dbReference type="ARBA" id="ARBA00022723"/>
    </source>
</evidence>
<comment type="subunit">
    <text evidence="5">The complex is composed of two ATP-binding proteins (ModC), two transmembrane proteins (ModB) and a solute-binding protein (ModA).</text>
</comment>
<evidence type="ECO:0000313" key="8">
    <source>
        <dbReference type="EMBL" id="GHA26890.1"/>
    </source>
</evidence>